<reference evidence="13 15" key="2">
    <citation type="submission" date="2019-08" db="EMBL/GenBank/DDBJ databases">
        <title>Complete genome sequences of Francisella adeliensis (FSC1325 and FSC1326).</title>
        <authorList>
            <person name="Ohrman C."/>
            <person name="Uneklint I."/>
            <person name="Vallesi A."/>
            <person name="Karlsson L."/>
            <person name="Sjodin A."/>
        </authorList>
    </citation>
    <scope>NUCLEOTIDE SEQUENCE [LARGE SCALE GENOMIC DNA]</scope>
    <source>
        <strain evidence="13 15">FSC1325</strain>
    </source>
</reference>
<dbReference type="KEGG" id="fad:CDH04_04690"/>
<dbReference type="PANTHER" id="PTHR30573:SF0">
    <property type="entry name" value="QUINOLINATE SYNTHASE, CHLOROPLASTIC"/>
    <property type="match status" value="1"/>
</dbReference>
<name>A0A2Z4XXY4_9GAMM</name>
<dbReference type="FunFam" id="3.40.50.10800:FF:000003">
    <property type="entry name" value="Quinolinate synthase A"/>
    <property type="match status" value="1"/>
</dbReference>
<reference evidence="12 14" key="1">
    <citation type="submission" date="2017-06" db="EMBL/GenBank/DDBJ databases">
        <title>Complete genome of Francisella adeliensis.</title>
        <authorList>
            <person name="Vallesi A."/>
            <person name="Sjodin A."/>
        </authorList>
    </citation>
    <scope>NUCLEOTIDE SEQUENCE [LARGE SCALE GENOMIC DNA]</scope>
    <source>
        <strain evidence="12 14">FDC440</strain>
    </source>
</reference>
<dbReference type="Proteomes" id="UP000681131">
    <property type="component" value="Chromosome"/>
</dbReference>
<keyword evidence="15" id="KW-1185">Reference proteome</keyword>
<keyword evidence="7 13" id="KW-0808">Transferase</keyword>
<proteinExistence type="predicted"/>
<dbReference type="Gene3D" id="3.40.50.10800">
    <property type="entry name" value="NadA-like"/>
    <property type="match status" value="3"/>
</dbReference>
<keyword evidence="6" id="KW-0662">Pyridine nucleotide biosynthesis</keyword>
<sequence>MLNENLIKEKISQARKELPNIRVKKEEKQAYMDEIKALIKEKNACLVAHYYVDDEIQQLAEETGGFIGDSLAMAKFGLNSPCDTLIVAGVRFMGESAKILSPEKTVLMPTLSAECSLDLSCNNDEFKKFIDQYPDREVVVYVNTSAEVKALADWTVTSSNALDICLSLHKQGKKIIWGPDKYLGDWIKKQTGADMLLFNGSCIVHEEFKAQALDDLMLEYPEAAVLVHPESPAEVIKRADAVGSTSQLIEASQKMPNDKFIVATDIGIFYKMKQLSPRKEFIPAATAGRGATCQSCAKCPWMKLNQLKNLRESLIKQDNQIFVSEDIRQKALIPLNRMINF</sequence>
<evidence type="ECO:0000313" key="14">
    <source>
        <dbReference type="Proteomes" id="UP000251120"/>
    </source>
</evidence>
<keyword evidence="10" id="KW-0411">Iron-sulfur</keyword>
<dbReference type="NCBIfam" id="NF006877">
    <property type="entry name" value="PRK09375.1-1"/>
    <property type="match status" value="1"/>
</dbReference>
<dbReference type="Proteomes" id="UP000251120">
    <property type="component" value="Chromosome"/>
</dbReference>
<evidence type="ECO:0000256" key="4">
    <source>
        <dbReference type="ARBA" id="ARBA00022485"/>
    </source>
</evidence>
<dbReference type="PANTHER" id="PTHR30573">
    <property type="entry name" value="QUINOLINATE SYNTHETASE A"/>
    <property type="match status" value="1"/>
</dbReference>
<keyword evidence="4" id="KW-0004">4Fe-4S</keyword>
<dbReference type="GO" id="GO:0034628">
    <property type="term" value="P:'de novo' NAD+ biosynthetic process from L-aspartate"/>
    <property type="evidence" value="ECO:0007669"/>
    <property type="project" value="TreeGrafter"/>
</dbReference>
<evidence type="ECO:0000256" key="3">
    <source>
        <dbReference type="ARBA" id="ARBA00012669"/>
    </source>
</evidence>
<evidence type="ECO:0000256" key="7">
    <source>
        <dbReference type="ARBA" id="ARBA00022679"/>
    </source>
</evidence>
<dbReference type="OrthoDB" id="9801204at2"/>
<dbReference type="GO" id="GO:0005829">
    <property type="term" value="C:cytosol"/>
    <property type="evidence" value="ECO:0007669"/>
    <property type="project" value="TreeGrafter"/>
</dbReference>
<keyword evidence="9" id="KW-0408">Iron</keyword>
<evidence type="ECO:0000256" key="6">
    <source>
        <dbReference type="ARBA" id="ARBA00022642"/>
    </source>
</evidence>
<evidence type="ECO:0000256" key="2">
    <source>
        <dbReference type="ARBA" id="ARBA00005065"/>
    </source>
</evidence>
<protein>
    <recommendedName>
        <fullName evidence="3 11">Quinolinate synthase</fullName>
        <ecNumber evidence="3 11">2.5.1.72</ecNumber>
    </recommendedName>
</protein>
<dbReference type="InterPro" id="IPR003473">
    <property type="entry name" value="NadA"/>
</dbReference>
<dbReference type="GO" id="GO:0051539">
    <property type="term" value="F:4 iron, 4 sulfur cluster binding"/>
    <property type="evidence" value="ECO:0007669"/>
    <property type="project" value="UniProtKB-KW"/>
</dbReference>
<dbReference type="EMBL" id="CP021781">
    <property type="protein sequence ID" value="AXA33751.1"/>
    <property type="molecule type" value="Genomic_DNA"/>
</dbReference>
<gene>
    <name evidence="13" type="primary">nadA</name>
    <name evidence="12" type="ORF">CDH04_04690</name>
    <name evidence="13" type="ORF">FZC43_04695</name>
</gene>
<evidence type="ECO:0000256" key="10">
    <source>
        <dbReference type="ARBA" id="ARBA00023014"/>
    </source>
</evidence>
<evidence type="ECO:0000313" key="13">
    <source>
        <dbReference type="EMBL" id="QIW11986.1"/>
    </source>
</evidence>
<dbReference type="GO" id="GO:0046872">
    <property type="term" value="F:metal ion binding"/>
    <property type="evidence" value="ECO:0007669"/>
    <property type="project" value="UniProtKB-KW"/>
</dbReference>
<comment type="pathway">
    <text evidence="2">Cofactor biosynthesis; NAD(+) biosynthesis; quinolinate from iminoaspartate: step 1/1.</text>
</comment>
<evidence type="ECO:0000256" key="8">
    <source>
        <dbReference type="ARBA" id="ARBA00022723"/>
    </source>
</evidence>
<evidence type="ECO:0000256" key="9">
    <source>
        <dbReference type="ARBA" id="ARBA00023004"/>
    </source>
</evidence>
<dbReference type="GO" id="GO:0008987">
    <property type="term" value="F:quinolinate synthetase A activity"/>
    <property type="evidence" value="ECO:0007669"/>
    <property type="project" value="UniProtKB-UniRule"/>
</dbReference>
<dbReference type="NCBIfam" id="NF006878">
    <property type="entry name" value="PRK09375.1-2"/>
    <property type="match status" value="1"/>
</dbReference>
<keyword evidence="5" id="KW-0963">Cytoplasm</keyword>
<dbReference type="SUPFAM" id="SSF142754">
    <property type="entry name" value="NadA-like"/>
    <property type="match status" value="1"/>
</dbReference>
<keyword evidence="8" id="KW-0479">Metal-binding</keyword>
<dbReference type="InterPro" id="IPR036094">
    <property type="entry name" value="NadA_sf"/>
</dbReference>
<comment type="cofactor">
    <cofactor evidence="1">
        <name>[4Fe-4S] cluster</name>
        <dbReference type="ChEBI" id="CHEBI:49883"/>
    </cofactor>
</comment>
<dbReference type="EMBL" id="CP043424">
    <property type="protein sequence ID" value="QIW11986.1"/>
    <property type="molecule type" value="Genomic_DNA"/>
</dbReference>
<evidence type="ECO:0000256" key="5">
    <source>
        <dbReference type="ARBA" id="ARBA00022490"/>
    </source>
</evidence>
<dbReference type="EC" id="2.5.1.72" evidence="3 11"/>
<evidence type="ECO:0000313" key="12">
    <source>
        <dbReference type="EMBL" id="AXA33751.1"/>
    </source>
</evidence>
<organism evidence="12 14">
    <name type="scientific">Francisella adeliensis</name>
    <dbReference type="NCBI Taxonomy" id="2007306"/>
    <lineage>
        <taxon>Bacteria</taxon>
        <taxon>Pseudomonadati</taxon>
        <taxon>Pseudomonadota</taxon>
        <taxon>Gammaproteobacteria</taxon>
        <taxon>Thiotrichales</taxon>
        <taxon>Francisellaceae</taxon>
        <taxon>Francisella</taxon>
    </lineage>
</organism>
<evidence type="ECO:0000313" key="15">
    <source>
        <dbReference type="Proteomes" id="UP000681131"/>
    </source>
</evidence>
<dbReference type="AlphaFoldDB" id="A0A2Z4XXY4"/>
<evidence type="ECO:0000256" key="1">
    <source>
        <dbReference type="ARBA" id="ARBA00001966"/>
    </source>
</evidence>
<accession>A0A2Z4XXY4</accession>
<dbReference type="UniPathway" id="UPA00253">
    <property type="reaction ID" value="UER00327"/>
</dbReference>
<dbReference type="Pfam" id="PF02445">
    <property type="entry name" value="NadA"/>
    <property type="match status" value="1"/>
</dbReference>
<dbReference type="RefSeq" id="WP_112869925.1">
    <property type="nucleotide sequence ID" value="NZ_CP021781.1"/>
</dbReference>
<evidence type="ECO:0000256" key="11">
    <source>
        <dbReference type="NCBIfam" id="TIGR00550"/>
    </source>
</evidence>
<dbReference type="NCBIfam" id="TIGR00550">
    <property type="entry name" value="nadA"/>
    <property type="match status" value="1"/>
</dbReference>